<proteinExistence type="predicted"/>
<keyword evidence="2" id="KW-1185">Reference proteome</keyword>
<evidence type="ECO:0000313" key="1">
    <source>
        <dbReference type="EMBL" id="KAH6622990.1"/>
    </source>
</evidence>
<name>A0ACB7P0B7_9PEZI</name>
<accession>A0ACB7P0B7</accession>
<dbReference type="Proteomes" id="UP000724584">
    <property type="component" value="Unassembled WGS sequence"/>
</dbReference>
<gene>
    <name evidence="1" type="ORF">F5144DRAFT_632407</name>
</gene>
<sequence>MQFSATVLLLLGNAVLGLAMPAPASNAAEGLEKRCIATGDDCTNRYTECCSSMCSIAHDGTGGYNNQFFS</sequence>
<comment type="caution">
    <text evidence="1">The sequence shown here is derived from an EMBL/GenBank/DDBJ whole genome shotgun (WGS) entry which is preliminary data.</text>
</comment>
<dbReference type="EMBL" id="JAGIZQ010000006">
    <property type="protein sequence ID" value="KAH6622990.1"/>
    <property type="molecule type" value="Genomic_DNA"/>
</dbReference>
<protein>
    <submittedName>
        <fullName evidence="1">Uncharacterized protein</fullName>
    </submittedName>
</protein>
<reference evidence="1 2" key="1">
    <citation type="journal article" date="2021" name="Nat. Commun.">
        <title>Genetic determinants of endophytism in the Arabidopsis root mycobiome.</title>
        <authorList>
            <person name="Mesny F."/>
            <person name="Miyauchi S."/>
            <person name="Thiergart T."/>
            <person name="Pickel B."/>
            <person name="Atanasova L."/>
            <person name="Karlsson M."/>
            <person name="Huettel B."/>
            <person name="Barry K.W."/>
            <person name="Haridas S."/>
            <person name="Chen C."/>
            <person name="Bauer D."/>
            <person name="Andreopoulos W."/>
            <person name="Pangilinan J."/>
            <person name="LaButti K."/>
            <person name="Riley R."/>
            <person name="Lipzen A."/>
            <person name="Clum A."/>
            <person name="Drula E."/>
            <person name="Henrissat B."/>
            <person name="Kohler A."/>
            <person name="Grigoriev I.V."/>
            <person name="Martin F.M."/>
            <person name="Hacquard S."/>
        </authorList>
    </citation>
    <scope>NUCLEOTIDE SEQUENCE [LARGE SCALE GENOMIC DNA]</scope>
    <source>
        <strain evidence="1 2">MPI-SDFR-AT-0079</strain>
    </source>
</reference>
<evidence type="ECO:0000313" key="2">
    <source>
        <dbReference type="Proteomes" id="UP000724584"/>
    </source>
</evidence>
<organism evidence="1 2">
    <name type="scientific">Chaetomium tenue</name>
    <dbReference type="NCBI Taxonomy" id="1854479"/>
    <lineage>
        <taxon>Eukaryota</taxon>
        <taxon>Fungi</taxon>
        <taxon>Dikarya</taxon>
        <taxon>Ascomycota</taxon>
        <taxon>Pezizomycotina</taxon>
        <taxon>Sordariomycetes</taxon>
        <taxon>Sordariomycetidae</taxon>
        <taxon>Sordariales</taxon>
        <taxon>Chaetomiaceae</taxon>
        <taxon>Chaetomium</taxon>
    </lineage>
</organism>